<sequence length="145" mass="15472">MADAPNGAGSTSAPGPEWEIGNAFTHLDGELGIPAQEPAKDSTRFFNMILQMCSQGFSSLPRPHQTPSTKRAMLACQLGLDCIAALETGDPEAEAVYTRVRKLSAAPFTPESSPTPHPPTPPPNRTHTHPNPPLPKRPTLPPTHP</sequence>
<feature type="region of interest" description="Disordered" evidence="1">
    <location>
        <begin position="106"/>
        <end position="145"/>
    </location>
</feature>
<dbReference type="AlphaFoldDB" id="A0AAD5S0V3"/>
<evidence type="ECO:0000256" key="1">
    <source>
        <dbReference type="SAM" id="MobiDB-lite"/>
    </source>
</evidence>
<reference evidence="2" key="1">
    <citation type="submission" date="2020-05" db="EMBL/GenBank/DDBJ databases">
        <title>Phylogenomic resolution of chytrid fungi.</title>
        <authorList>
            <person name="Stajich J.E."/>
            <person name="Amses K."/>
            <person name="Simmons R."/>
            <person name="Seto K."/>
            <person name="Myers J."/>
            <person name="Bonds A."/>
            <person name="Quandt C.A."/>
            <person name="Barry K."/>
            <person name="Liu P."/>
            <person name="Grigoriev I."/>
            <person name="Longcore J.E."/>
            <person name="James T.Y."/>
        </authorList>
    </citation>
    <scope>NUCLEOTIDE SEQUENCE</scope>
    <source>
        <strain evidence="2">JEL0318</strain>
    </source>
</reference>
<keyword evidence="3" id="KW-1185">Reference proteome</keyword>
<name>A0AAD5S0V3_9FUNG</name>
<protein>
    <submittedName>
        <fullName evidence="2">Uncharacterized protein</fullName>
    </submittedName>
</protein>
<evidence type="ECO:0000313" key="3">
    <source>
        <dbReference type="Proteomes" id="UP001212841"/>
    </source>
</evidence>
<proteinExistence type="predicted"/>
<dbReference type="Proteomes" id="UP001212841">
    <property type="component" value="Unassembled WGS sequence"/>
</dbReference>
<feature type="non-terminal residue" evidence="2">
    <location>
        <position position="145"/>
    </location>
</feature>
<feature type="compositionally biased region" description="Pro residues" evidence="1">
    <location>
        <begin position="113"/>
        <end position="145"/>
    </location>
</feature>
<dbReference type="EMBL" id="JADGJD010002309">
    <property type="protein sequence ID" value="KAJ3033325.1"/>
    <property type="molecule type" value="Genomic_DNA"/>
</dbReference>
<comment type="caution">
    <text evidence="2">The sequence shown here is derived from an EMBL/GenBank/DDBJ whole genome shotgun (WGS) entry which is preliminary data.</text>
</comment>
<organism evidence="2 3">
    <name type="scientific">Rhizophlyctis rosea</name>
    <dbReference type="NCBI Taxonomy" id="64517"/>
    <lineage>
        <taxon>Eukaryota</taxon>
        <taxon>Fungi</taxon>
        <taxon>Fungi incertae sedis</taxon>
        <taxon>Chytridiomycota</taxon>
        <taxon>Chytridiomycota incertae sedis</taxon>
        <taxon>Chytridiomycetes</taxon>
        <taxon>Rhizophlyctidales</taxon>
        <taxon>Rhizophlyctidaceae</taxon>
        <taxon>Rhizophlyctis</taxon>
    </lineage>
</organism>
<accession>A0AAD5S0V3</accession>
<evidence type="ECO:0000313" key="2">
    <source>
        <dbReference type="EMBL" id="KAJ3033325.1"/>
    </source>
</evidence>
<gene>
    <name evidence="2" type="ORF">HK097_004893</name>
</gene>